<dbReference type="SMART" id="SM00987">
    <property type="entry name" value="UreE_C"/>
    <property type="match status" value="1"/>
</dbReference>
<protein>
    <recommendedName>
        <fullName evidence="2">uracil-DNA glycosylase</fullName>
        <ecNumber evidence="2">3.2.2.27</ecNumber>
    </recommendedName>
</protein>
<feature type="domain" description="Uracil-DNA glycosylase-like" evidence="6">
    <location>
        <begin position="23"/>
        <end position="179"/>
    </location>
</feature>
<evidence type="ECO:0000256" key="1">
    <source>
        <dbReference type="ARBA" id="ARBA00001400"/>
    </source>
</evidence>
<dbReference type="EC" id="3.2.2.27" evidence="2"/>
<evidence type="ECO:0000256" key="5">
    <source>
        <dbReference type="ARBA" id="ARBA00023204"/>
    </source>
</evidence>
<dbReference type="InterPro" id="IPR005273">
    <property type="entry name" value="Ura-DNA_glyco_family4"/>
</dbReference>
<evidence type="ECO:0000256" key="4">
    <source>
        <dbReference type="ARBA" id="ARBA00022801"/>
    </source>
</evidence>
<dbReference type="InterPro" id="IPR005122">
    <property type="entry name" value="Uracil-DNA_glycosylase-like"/>
</dbReference>
<evidence type="ECO:0000256" key="3">
    <source>
        <dbReference type="ARBA" id="ARBA00022763"/>
    </source>
</evidence>
<dbReference type="EMBL" id="JAHLQK010000010">
    <property type="protein sequence ID" value="MBU5678226.1"/>
    <property type="molecule type" value="Genomic_DNA"/>
</dbReference>
<comment type="catalytic activity">
    <reaction evidence="1">
        <text>Hydrolyzes single-stranded DNA or mismatched double-stranded DNA and polynucleotides, releasing free uracil.</text>
        <dbReference type="EC" id="3.2.2.27"/>
    </reaction>
</comment>
<gene>
    <name evidence="7" type="ORF">KQI88_17595</name>
</gene>
<accession>A0ABS6GA37</accession>
<dbReference type="SMART" id="SM00986">
    <property type="entry name" value="UDG"/>
    <property type="match status" value="1"/>
</dbReference>
<dbReference type="PANTHER" id="PTHR33693:SF1">
    <property type="entry name" value="TYPE-4 URACIL-DNA GLYCOSYLASE"/>
    <property type="match status" value="1"/>
</dbReference>
<evidence type="ECO:0000313" key="7">
    <source>
        <dbReference type="EMBL" id="MBU5678226.1"/>
    </source>
</evidence>
<comment type="caution">
    <text evidence="7">The sequence shown here is derived from an EMBL/GenBank/DDBJ whole genome shotgun (WGS) entry which is preliminary data.</text>
</comment>
<sequence length="191" mass="21613">MKLEKLNDLYKQIATLTQGEYITGSGNVDAKILLVGEAPGAKEIELKEPFVGQAGKNLNEFLEILQIKREDLFITNVVKIRPHKTNEKTGRKINRPPTQEEVRLFSNILKEEINIISPKIIVTLGNTPLKSVMANNKLTIGAVHGQILEKDDLLIFPLYHPASIIYNQNLKETYLDDLNKLKKIINIDVFL</sequence>
<dbReference type="NCBIfam" id="TIGR00758">
    <property type="entry name" value="UDG_fam4"/>
    <property type="match status" value="1"/>
</dbReference>
<reference evidence="7 8" key="1">
    <citation type="submission" date="2021-06" db="EMBL/GenBank/DDBJ databases">
        <authorList>
            <person name="Sun Q."/>
            <person name="Li D."/>
        </authorList>
    </citation>
    <scope>NUCLEOTIDE SEQUENCE [LARGE SCALE GENOMIC DNA]</scope>
    <source>
        <strain evidence="7 8">MSJ-5</strain>
    </source>
</reference>
<keyword evidence="5" id="KW-0234">DNA repair</keyword>
<evidence type="ECO:0000256" key="2">
    <source>
        <dbReference type="ARBA" id="ARBA00012030"/>
    </source>
</evidence>
<dbReference type="Pfam" id="PF03167">
    <property type="entry name" value="UDG"/>
    <property type="match status" value="1"/>
</dbReference>
<organism evidence="7 8">
    <name type="scientific">Alkaliphilus flagellatus</name>
    <dbReference type="NCBI Taxonomy" id="2841507"/>
    <lineage>
        <taxon>Bacteria</taxon>
        <taxon>Bacillati</taxon>
        <taxon>Bacillota</taxon>
        <taxon>Clostridia</taxon>
        <taxon>Peptostreptococcales</taxon>
        <taxon>Natronincolaceae</taxon>
        <taxon>Alkaliphilus</taxon>
    </lineage>
</organism>
<dbReference type="CDD" id="cd10030">
    <property type="entry name" value="UDG-F4_TTUDGA_SPO1dp_like"/>
    <property type="match status" value="1"/>
</dbReference>
<keyword evidence="8" id="KW-1185">Reference proteome</keyword>
<dbReference type="Proteomes" id="UP000779508">
    <property type="component" value="Unassembled WGS sequence"/>
</dbReference>
<name>A0ABS6GA37_9FIRM</name>
<keyword evidence="4" id="KW-0378">Hydrolase</keyword>
<dbReference type="RefSeq" id="WP_216419620.1">
    <property type="nucleotide sequence ID" value="NZ_JAHLQK010000010.1"/>
</dbReference>
<evidence type="ECO:0000313" key="8">
    <source>
        <dbReference type="Proteomes" id="UP000779508"/>
    </source>
</evidence>
<keyword evidence="3" id="KW-0227">DNA damage</keyword>
<evidence type="ECO:0000259" key="6">
    <source>
        <dbReference type="SMART" id="SM00986"/>
    </source>
</evidence>
<dbReference type="InterPro" id="IPR051536">
    <property type="entry name" value="UDG_Type-4/5"/>
</dbReference>
<proteinExistence type="predicted"/>
<dbReference type="PANTHER" id="PTHR33693">
    <property type="entry name" value="TYPE-5 URACIL-DNA GLYCOSYLASE"/>
    <property type="match status" value="1"/>
</dbReference>